<feature type="non-terminal residue" evidence="2">
    <location>
        <position position="63"/>
    </location>
</feature>
<reference evidence="2 3" key="1">
    <citation type="journal article" date="2021" name="BMC Genomics">
        <title>Datura genome reveals duplications of psychoactive alkaloid biosynthetic genes and high mutation rate following tissue culture.</title>
        <authorList>
            <person name="Rajewski A."/>
            <person name="Carter-House D."/>
            <person name="Stajich J."/>
            <person name="Litt A."/>
        </authorList>
    </citation>
    <scope>NUCLEOTIDE SEQUENCE [LARGE SCALE GENOMIC DNA]</scope>
    <source>
        <strain evidence="2">AR-01</strain>
    </source>
</reference>
<name>A0ABS8Y6E9_DATST</name>
<keyword evidence="3" id="KW-1185">Reference proteome</keyword>
<evidence type="ECO:0000313" key="3">
    <source>
        <dbReference type="Proteomes" id="UP000823775"/>
    </source>
</evidence>
<protein>
    <submittedName>
        <fullName evidence="2">Uncharacterized protein</fullName>
    </submittedName>
</protein>
<feature type="compositionally biased region" description="Pro residues" evidence="1">
    <location>
        <begin position="54"/>
        <end position="63"/>
    </location>
</feature>
<evidence type="ECO:0000256" key="1">
    <source>
        <dbReference type="SAM" id="MobiDB-lite"/>
    </source>
</evidence>
<accession>A0ABS8Y6E9</accession>
<organism evidence="2 3">
    <name type="scientific">Datura stramonium</name>
    <name type="common">Jimsonweed</name>
    <name type="synonym">Common thornapple</name>
    <dbReference type="NCBI Taxonomy" id="4076"/>
    <lineage>
        <taxon>Eukaryota</taxon>
        <taxon>Viridiplantae</taxon>
        <taxon>Streptophyta</taxon>
        <taxon>Embryophyta</taxon>
        <taxon>Tracheophyta</taxon>
        <taxon>Spermatophyta</taxon>
        <taxon>Magnoliopsida</taxon>
        <taxon>eudicotyledons</taxon>
        <taxon>Gunneridae</taxon>
        <taxon>Pentapetalae</taxon>
        <taxon>asterids</taxon>
        <taxon>lamiids</taxon>
        <taxon>Solanales</taxon>
        <taxon>Solanaceae</taxon>
        <taxon>Solanoideae</taxon>
        <taxon>Datureae</taxon>
        <taxon>Datura</taxon>
    </lineage>
</organism>
<feature type="compositionally biased region" description="Low complexity" evidence="1">
    <location>
        <begin position="23"/>
        <end position="33"/>
    </location>
</feature>
<sequence>MGEVTTHHTSGWSDSHLPHDRFSPVSSRSGPSSLRATELAIDYQRSDGSSLQPSPRPRFPCNL</sequence>
<proteinExistence type="predicted"/>
<comment type="caution">
    <text evidence="2">The sequence shown here is derived from an EMBL/GenBank/DDBJ whole genome shotgun (WGS) entry which is preliminary data.</text>
</comment>
<evidence type="ECO:0000313" key="2">
    <source>
        <dbReference type="EMBL" id="MCE5166208.1"/>
    </source>
</evidence>
<feature type="region of interest" description="Disordered" evidence="1">
    <location>
        <begin position="1"/>
        <end position="63"/>
    </location>
</feature>
<dbReference type="EMBL" id="JACEIK010020120">
    <property type="protein sequence ID" value="MCE5166208.1"/>
    <property type="molecule type" value="Genomic_DNA"/>
</dbReference>
<gene>
    <name evidence="2" type="ORF">HAX54_015835</name>
</gene>
<dbReference type="Proteomes" id="UP000823775">
    <property type="component" value="Unassembled WGS sequence"/>
</dbReference>